<gene>
    <name evidence="1" type="ORF">PISMIDRAFT_18381</name>
</gene>
<dbReference type="AlphaFoldDB" id="A0A0C9YRG6"/>
<protein>
    <submittedName>
        <fullName evidence="1">Uncharacterized protein</fullName>
    </submittedName>
</protein>
<dbReference type="HOGENOM" id="CLU_2469955_0_0_1"/>
<evidence type="ECO:0000313" key="2">
    <source>
        <dbReference type="Proteomes" id="UP000054018"/>
    </source>
</evidence>
<dbReference type="EMBL" id="KN834037">
    <property type="protein sequence ID" value="KIK12907.1"/>
    <property type="molecule type" value="Genomic_DNA"/>
</dbReference>
<proteinExistence type="predicted"/>
<sequence length="88" mass="9649">MAFQEGHFNDLLPHLLVQPNGHRKTAKNCHDKWESLKQDYYAASAVAGGSGLVYSAEKGANVVTEAGQLIMDELVKVHSPSTPDMIHF</sequence>
<reference evidence="1 2" key="1">
    <citation type="submission" date="2014-04" db="EMBL/GenBank/DDBJ databases">
        <authorList>
            <consortium name="DOE Joint Genome Institute"/>
            <person name="Kuo A."/>
            <person name="Kohler A."/>
            <person name="Costa M.D."/>
            <person name="Nagy L.G."/>
            <person name="Floudas D."/>
            <person name="Copeland A."/>
            <person name="Barry K.W."/>
            <person name="Cichocki N."/>
            <person name="Veneault-Fourrey C."/>
            <person name="LaButti K."/>
            <person name="Lindquist E.A."/>
            <person name="Lipzen A."/>
            <person name="Lundell T."/>
            <person name="Morin E."/>
            <person name="Murat C."/>
            <person name="Sun H."/>
            <person name="Tunlid A."/>
            <person name="Henrissat B."/>
            <person name="Grigoriev I.V."/>
            <person name="Hibbett D.S."/>
            <person name="Martin F."/>
            <person name="Nordberg H.P."/>
            <person name="Cantor M.N."/>
            <person name="Hua S.X."/>
        </authorList>
    </citation>
    <scope>NUCLEOTIDE SEQUENCE [LARGE SCALE GENOMIC DNA]</scope>
    <source>
        <strain evidence="1 2">441</strain>
    </source>
</reference>
<reference evidence="2" key="2">
    <citation type="submission" date="2015-01" db="EMBL/GenBank/DDBJ databases">
        <title>Evolutionary Origins and Diversification of the Mycorrhizal Mutualists.</title>
        <authorList>
            <consortium name="DOE Joint Genome Institute"/>
            <consortium name="Mycorrhizal Genomics Consortium"/>
            <person name="Kohler A."/>
            <person name="Kuo A."/>
            <person name="Nagy L.G."/>
            <person name="Floudas D."/>
            <person name="Copeland A."/>
            <person name="Barry K.W."/>
            <person name="Cichocki N."/>
            <person name="Veneault-Fourrey C."/>
            <person name="LaButti K."/>
            <person name="Lindquist E.A."/>
            <person name="Lipzen A."/>
            <person name="Lundell T."/>
            <person name="Morin E."/>
            <person name="Murat C."/>
            <person name="Riley R."/>
            <person name="Ohm R."/>
            <person name="Sun H."/>
            <person name="Tunlid A."/>
            <person name="Henrissat B."/>
            <person name="Grigoriev I.V."/>
            <person name="Hibbett D.S."/>
            <person name="Martin F."/>
        </authorList>
    </citation>
    <scope>NUCLEOTIDE SEQUENCE [LARGE SCALE GENOMIC DNA]</scope>
    <source>
        <strain evidence="2">441</strain>
    </source>
</reference>
<keyword evidence="2" id="KW-1185">Reference proteome</keyword>
<name>A0A0C9YRG6_9AGAM</name>
<accession>A0A0C9YRG6</accession>
<evidence type="ECO:0000313" key="1">
    <source>
        <dbReference type="EMBL" id="KIK12907.1"/>
    </source>
</evidence>
<organism evidence="1 2">
    <name type="scientific">Pisolithus microcarpus 441</name>
    <dbReference type="NCBI Taxonomy" id="765257"/>
    <lineage>
        <taxon>Eukaryota</taxon>
        <taxon>Fungi</taxon>
        <taxon>Dikarya</taxon>
        <taxon>Basidiomycota</taxon>
        <taxon>Agaricomycotina</taxon>
        <taxon>Agaricomycetes</taxon>
        <taxon>Agaricomycetidae</taxon>
        <taxon>Boletales</taxon>
        <taxon>Sclerodermatineae</taxon>
        <taxon>Pisolithaceae</taxon>
        <taxon>Pisolithus</taxon>
    </lineage>
</organism>
<dbReference type="Proteomes" id="UP000054018">
    <property type="component" value="Unassembled WGS sequence"/>
</dbReference>